<dbReference type="PANTHER" id="PTHR43308">
    <property type="entry name" value="OUTER MEMBRANE PROTEIN ALPHA-RELATED"/>
    <property type="match status" value="1"/>
</dbReference>
<dbReference type="EMBL" id="JBHUGI010000034">
    <property type="protein sequence ID" value="MFD1929324.1"/>
    <property type="molecule type" value="Genomic_DNA"/>
</dbReference>
<proteinExistence type="predicted"/>
<dbReference type="InterPro" id="IPR002901">
    <property type="entry name" value="MGlyc_endo_b_GlcNAc-like_dom"/>
</dbReference>
<feature type="chain" id="PRO_5047383851" evidence="1">
    <location>
        <begin position="26"/>
        <end position="652"/>
    </location>
</feature>
<gene>
    <name evidence="4" type="ORF">ACFSFY_14880</name>
</gene>
<name>A0ABW4SLK1_9BACL</name>
<feature type="domain" description="SLH" evidence="2">
    <location>
        <begin position="20"/>
        <end position="79"/>
    </location>
</feature>
<dbReference type="InterPro" id="IPR001119">
    <property type="entry name" value="SLH_dom"/>
</dbReference>
<accession>A0ABW4SLK1</accession>
<evidence type="ECO:0000313" key="5">
    <source>
        <dbReference type="Proteomes" id="UP001597218"/>
    </source>
</evidence>
<dbReference type="SMART" id="SM00047">
    <property type="entry name" value="LYZ2"/>
    <property type="match status" value="1"/>
</dbReference>
<dbReference type="PANTHER" id="PTHR43308:SF5">
    <property type="entry name" value="S-LAYER PROTEIN _ PEPTIDOGLYCAN ENDO-BETA-N-ACETYLGLUCOSAMINIDASE"/>
    <property type="match status" value="1"/>
</dbReference>
<dbReference type="Gene3D" id="2.30.30.40">
    <property type="entry name" value="SH3 Domains"/>
    <property type="match status" value="2"/>
</dbReference>
<protein>
    <submittedName>
        <fullName evidence="4">S-layer homology domain-containing protein</fullName>
    </submittedName>
</protein>
<evidence type="ECO:0000259" key="2">
    <source>
        <dbReference type="PROSITE" id="PS51272"/>
    </source>
</evidence>
<dbReference type="Proteomes" id="UP001597218">
    <property type="component" value="Unassembled WGS sequence"/>
</dbReference>
<evidence type="ECO:0000313" key="4">
    <source>
        <dbReference type="EMBL" id="MFD1929324.1"/>
    </source>
</evidence>
<dbReference type="InterPro" id="IPR003646">
    <property type="entry name" value="SH3-like_bac-type"/>
</dbReference>
<dbReference type="InterPro" id="IPR051465">
    <property type="entry name" value="Cell_Envelope_Struct_Comp"/>
</dbReference>
<dbReference type="PROSITE" id="PS51272">
    <property type="entry name" value="SLH"/>
    <property type="match status" value="3"/>
</dbReference>
<dbReference type="PROSITE" id="PS51781">
    <property type="entry name" value="SH3B"/>
    <property type="match status" value="1"/>
</dbReference>
<keyword evidence="5" id="KW-1185">Reference proteome</keyword>
<reference evidence="5" key="1">
    <citation type="journal article" date="2019" name="Int. J. Syst. Evol. Microbiol.">
        <title>The Global Catalogue of Microorganisms (GCM) 10K type strain sequencing project: providing services to taxonomists for standard genome sequencing and annotation.</title>
        <authorList>
            <consortium name="The Broad Institute Genomics Platform"/>
            <consortium name="The Broad Institute Genome Sequencing Center for Infectious Disease"/>
            <person name="Wu L."/>
            <person name="Ma J."/>
        </authorList>
    </citation>
    <scope>NUCLEOTIDE SEQUENCE [LARGE SCALE GENOMIC DNA]</scope>
    <source>
        <strain evidence="5">CGMCC 4.7177</strain>
    </source>
</reference>
<feature type="signal peptide" evidence="1">
    <location>
        <begin position="1"/>
        <end position="25"/>
    </location>
</feature>
<feature type="domain" description="SLH" evidence="2">
    <location>
        <begin position="144"/>
        <end position="212"/>
    </location>
</feature>
<feature type="domain" description="SLH" evidence="2">
    <location>
        <begin position="80"/>
        <end position="143"/>
    </location>
</feature>
<comment type="caution">
    <text evidence="4">The sequence shown here is derived from an EMBL/GenBank/DDBJ whole genome shotgun (WGS) entry which is preliminary data.</text>
</comment>
<sequence length="652" mass="72396">MKKAIVFSIGFIFIFSLLFPQTSHASDIDGHWAKHDIQELVNRNIMGGYGNDVYLPNNNITRAEFIVLILGSLNINAQKYNNPFKDVIEGKWYHESVVTAAQIGLVAGTPSGNFEPNKAITRQDIAVMITSALEMKNIKLIESSDLFLDEKSIKPYAKPSVKRLQHIKIVAGKIAGPNNKYYFKPLDNATRAEAAVMLVRMLKAIEEPIQVIRTVPYNYDFKQMVDKQMAITGTARPKTDIAATWYESSRKMVEYYANPNNFKDSANGIYQFLVLSENAGLNKDEINEVLSDGGVLRNKGDAFLNASRTYGVNEMYLIAHSYLETGRGTSSLATGKLMVGVDKSGKAVTVTDSNKDELIDIKPVFNLFGIKANDSCPEVCGSIHAYEQGWFTVEKAIDGGAKFIAGNYFDRGQNTLYKMRWNPSTPGTHQYATDVAWVVKQTNRMRDMLVELYDKSNNVIRIFDVPQFNNTPVKTALPTGEEIFLIDTKHPSVGKKAKATAPFGVNFRTVPTTSSAFGNTIIDKLPLDTEVVIIAENANWFKVTVDNKEGWIFGENLAIEGVLSTSAVSSTTELKEETYEVSSTQEVISGKAIEEAITLKQEPNESSSILLELPIGTEIEILEEVNGWFKVSFDDQTGWTPVESITNLIEAN</sequence>
<dbReference type="Gene3D" id="1.10.530.10">
    <property type="match status" value="1"/>
</dbReference>
<evidence type="ECO:0000259" key="3">
    <source>
        <dbReference type="PROSITE" id="PS51781"/>
    </source>
</evidence>
<keyword evidence="1" id="KW-0732">Signal</keyword>
<dbReference type="RefSeq" id="WP_381539364.1">
    <property type="nucleotide sequence ID" value="NZ_JBHUGI010000034.1"/>
</dbReference>
<dbReference type="SMART" id="SM00287">
    <property type="entry name" value="SH3b"/>
    <property type="match status" value="2"/>
</dbReference>
<organism evidence="4 5">
    <name type="scientific">Sporosarcina siberiensis</name>
    <dbReference type="NCBI Taxonomy" id="1365606"/>
    <lineage>
        <taxon>Bacteria</taxon>
        <taxon>Bacillati</taxon>
        <taxon>Bacillota</taxon>
        <taxon>Bacilli</taxon>
        <taxon>Bacillales</taxon>
        <taxon>Caryophanaceae</taxon>
        <taxon>Sporosarcina</taxon>
    </lineage>
</organism>
<dbReference type="Pfam" id="PF00395">
    <property type="entry name" value="SLH"/>
    <property type="match status" value="2"/>
</dbReference>
<feature type="domain" description="SH3b" evidence="3">
    <location>
        <begin position="583"/>
        <end position="649"/>
    </location>
</feature>
<dbReference type="Pfam" id="PF08239">
    <property type="entry name" value="SH3_3"/>
    <property type="match status" value="2"/>
</dbReference>
<dbReference type="Pfam" id="PF01832">
    <property type="entry name" value="Glucosaminidase"/>
    <property type="match status" value="1"/>
</dbReference>
<evidence type="ECO:0000256" key="1">
    <source>
        <dbReference type="SAM" id="SignalP"/>
    </source>
</evidence>